<dbReference type="Pfam" id="PF02824">
    <property type="entry name" value="TGS"/>
    <property type="match status" value="1"/>
</dbReference>
<evidence type="ECO:0000259" key="3">
    <source>
        <dbReference type="PROSITE" id="PS51831"/>
    </source>
</evidence>
<protein>
    <submittedName>
        <fullName evidence="5">Bifunctional (P)ppGpp synthetase/guanosine-3',5'-bis(Diphosphate) 3'-pyrophosphohydrolase</fullName>
    </submittedName>
</protein>
<accession>A0A847SG28</accession>
<proteinExistence type="inferred from homology"/>
<evidence type="ECO:0000313" key="5">
    <source>
        <dbReference type="EMBL" id="NLR74902.1"/>
    </source>
</evidence>
<evidence type="ECO:0000259" key="4">
    <source>
        <dbReference type="PROSITE" id="PS51880"/>
    </source>
</evidence>
<dbReference type="InterPro" id="IPR033655">
    <property type="entry name" value="TGS_RelA/SpoT"/>
</dbReference>
<dbReference type="Proteomes" id="UP000587991">
    <property type="component" value="Unassembled WGS sequence"/>
</dbReference>
<dbReference type="CDD" id="cd01668">
    <property type="entry name" value="TGS_RSH"/>
    <property type="match status" value="1"/>
</dbReference>
<comment type="similarity">
    <text evidence="1">Belongs to the relA/spoT family.</text>
</comment>
<dbReference type="PANTHER" id="PTHR21262:SF36">
    <property type="entry name" value="BIFUNCTIONAL (P)PPGPP SYNTHASE_HYDROLASE SPOT"/>
    <property type="match status" value="1"/>
</dbReference>
<sequence>MQGGPMDKDVSDFFDKLAAYLDSEEVAQLDAAYRFGEVAHEGQFRKSGEPYISHPLAVASILADWRMDPQALTAALLHDVVEDTPVTKQELQELFGKAVADLVDGLSKLERIELQSQEEAQAENFRKMLLAMARDIRIILIKIADRLHNMRTLGAMHPDKQKRIARETMDIYAPIANRIGLNAVYQELEDLSFRYLHPNRYQVLAKAVKAARGNRRQLVDKILGAIQQRLQDARLQAQVSGREKHLYSIYKKMQEKHLSFSEVLDIYGFRVIVNDIPSCYLALGALHALYKPIPGKFKDYIAIAKANGYQSLHTTLFGPYGTPIEVQIRSSEMHQTAEDGLASHWMYKSAEGNLNDVQQRTHKWLQRLLDIQSESGDAAEFLEHIKVDLFPDEVYVFTPKGRILALPQGATAIDFAYAVHTDIGTHCVAARVNFELAPLRTRLRSGDRVEIVTDPNAYPNPSWLSFVATGKARSHIRHYLKTMQFGESVRLGERLLQQALQVFSPRHGAVSDHVWEHYLRENGLPDKADLLADIGLGKRLSMVVARGLLMAEGIEPNEASNLSAIPIRGWENMALQFAKCCYPIPGDNIVGFINKGQGLVIHTADCPVIHRSDVDQDKLVDVEWDPVAGRLFEVGVDIIASNDRGVLAQIAAVISEQNSNIVNVHLEEFEERPNFTSIRFLIQVEHRQHLATVLRHLRALPVVERLQRRRNHH</sequence>
<dbReference type="NCBIfam" id="TIGR00691">
    <property type="entry name" value="spoT_relA"/>
    <property type="match status" value="1"/>
</dbReference>
<dbReference type="Gene3D" id="3.30.70.260">
    <property type="match status" value="1"/>
</dbReference>
<dbReference type="SMART" id="SM00954">
    <property type="entry name" value="RelA_SpoT"/>
    <property type="match status" value="1"/>
</dbReference>
<dbReference type="InterPro" id="IPR002912">
    <property type="entry name" value="ACT_dom"/>
</dbReference>
<dbReference type="InterPro" id="IPR003607">
    <property type="entry name" value="HD/PDEase_dom"/>
</dbReference>
<dbReference type="InterPro" id="IPR045865">
    <property type="entry name" value="ACT-like_dom_sf"/>
</dbReference>
<dbReference type="InterPro" id="IPR007685">
    <property type="entry name" value="RelA_SpoT"/>
</dbReference>
<feature type="domain" description="TGS" evidence="4">
    <location>
        <begin position="392"/>
        <end position="453"/>
    </location>
</feature>
<keyword evidence="6" id="KW-1185">Reference proteome</keyword>
<dbReference type="PROSITE" id="PS51671">
    <property type="entry name" value="ACT"/>
    <property type="match status" value="1"/>
</dbReference>
<evidence type="ECO:0000259" key="2">
    <source>
        <dbReference type="PROSITE" id="PS51671"/>
    </source>
</evidence>
<comment type="caution">
    <text evidence="5">The sequence shown here is derived from an EMBL/GenBank/DDBJ whole genome shotgun (WGS) entry which is preliminary data.</text>
</comment>
<name>A0A847SG28_9NEIS</name>
<dbReference type="InterPro" id="IPR043519">
    <property type="entry name" value="NT_sf"/>
</dbReference>
<dbReference type="EMBL" id="JABAIM010000001">
    <property type="protein sequence ID" value="NLR74902.1"/>
    <property type="molecule type" value="Genomic_DNA"/>
</dbReference>
<dbReference type="SUPFAM" id="SSF81271">
    <property type="entry name" value="TGS-like"/>
    <property type="match status" value="1"/>
</dbReference>
<dbReference type="Gene3D" id="3.30.460.10">
    <property type="entry name" value="Beta Polymerase, domain 2"/>
    <property type="match status" value="1"/>
</dbReference>
<dbReference type="Pfam" id="PF04607">
    <property type="entry name" value="RelA_SpoT"/>
    <property type="match status" value="1"/>
</dbReference>
<dbReference type="Gene3D" id="1.10.3210.10">
    <property type="entry name" value="Hypothetical protein af1432"/>
    <property type="match status" value="1"/>
</dbReference>
<dbReference type="InterPro" id="IPR045600">
    <property type="entry name" value="RelA/SpoT_AH_RIS"/>
</dbReference>
<gene>
    <name evidence="5" type="ORF">HF682_07005</name>
</gene>
<dbReference type="GO" id="GO:0008728">
    <property type="term" value="F:GTP diphosphokinase activity"/>
    <property type="evidence" value="ECO:0007669"/>
    <property type="project" value="TreeGrafter"/>
</dbReference>
<comment type="function">
    <text evidence="1">In eubacteria ppGpp (guanosine 3'-diphosphate 5'-diphosphate) is a mediator of the stringent response that coordinates a variety of cellular activities in response to changes in nutritional abundance.</text>
</comment>
<dbReference type="PANTHER" id="PTHR21262">
    <property type="entry name" value="GUANOSINE-3',5'-BIS DIPHOSPHATE 3'-PYROPHOSPHOHYDROLASE"/>
    <property type="match status" value="1"/>
</dbReference>
<dbReference type="SUPFAM" id="SSF55021">
    <property type="entry name" value="ACT-like"/>
    <property type="match status" value="1"/>
</dbReference>
<dbReference type="FunFam" id="1.10.3210.10:FF:000001">
    <property type="entry name" value="GTP pyrophosphokinase RelA"/>
    <property type="match status" value="1"/>
</dbReference>
<organism evidence="5 6">
    <name type="scientific">Leeia aquatica</name>
    <dbReference type="NCBI Taxonomy" id="2725557"/>
    <lineage>
        <taxon>Bacteria</taxon>
        <taxon>Pseudomonadati</taxon>
        <taxon>Pseudomonadota</taxon>
        <taxon>Betaproteobacteria</taxon>
        <taxon>Neisseriales</taxon>
        <taxon>Leeiaceae</taxon>
        <taxon>Leeia</taxon>
    </lineage>
</organism>
<dbReference type="Pfam" id="PF19296">
    <property type="entry name" value="RelA_AH_RIS"/>
    <property type="match status" value="1"/>
</dbReference>
<dbReference type="InterPro" id="IPR004095">
    <property type="entry name" value="TGS"/>
</dbReference>
<dbReference type="InterPro" id="IPR012676">
    <property type="entry name" value="TGS-like"/>
</dbReference>
<reference evidence="5 6" key="1">
    <citation type="submission" date="2020-04" db="EMBL/GenBank/DDBJ databases">
        <title>Draft genome of Leeia sp. IMCC25680.</title>
        <authorList>
            <person name="Song J."/>
            <person name="Cho J.-C."/>
        </authorList>
    </citation>
    <scope>NUCLEOTIDE SEQUENCE [LARGE SCALE GENOMIC DNA]</scope>
    <source>
        <strain evidence="5 6">IMCC25680</strain>
    </source>
</reference>
<dbReference type="AlphaFoldDB" id="A0A847SG28"/>
<dbReference type="CDD" id="cd00077">
    <property type="entry name" value="HDc"/>
    <property type="match status" value="1"/>
</dbReference>
<dbReference type="InterPro" id="IPR004811">
    <property type="entry name" value="RelA/Spo_fam"/>
</dbReference>
<evidence type="ECO:0000313" key="6">
    <source>
        <dbReference type="Proteomes" id="UP000587991"/>
    </source>
</evidence>
<dbReference type="SUPFAM" id="SSF109604">
    <property type="entry name" value="HD-domain/PDEase-like"/>
    <property type="match status" value="1"/>
</dbReference>
<dbReference type="RefSeq" id="WP_168876948.1">
    <property type="nucleotide sequence ID" value="NZ_JABAIM010000001.1"/>
</dbReference>
<dbReference type="CDD" id="cd04876">
    <property type="entry name" value="ACT_RelA-SpoT"/>
    <property type="match status" value="1"/>
</dbReference>
<feature type="domain" description="HD" evidence="3">
    <location>
        <begin position="51"/>
        <end position="150"/>
    </location>
</feature>
<dbReference type="GO" id="GO:0015949">
    <property type="term" value="P:nucleobase-containing small molecule interconversion"/>
    <property type="evidence" value="ECO:0007669"/>
    <property type="project" value="UniProtKB-ARBA"/>
</dbReference>
<dbReference type="Pfam" id="PF13291">
    <property type="entry name" value="ACT_4"/>
    <property type="match status" value="1"/>
</dbReference>
<dbReference type="Gene3D" id="3.10.20.30">
    <property type="match status" value="1"/>
</dbReference>
<dbReference type="GO" id="GO:0015969">
    <property type="term" value="P:guanosine tetraphosphate metabolic process"/>
    <property type="evidence" value="ECO:0007669"/>
    <property type="project" value="InterPro"/>
</dbReference>
<dbReference type="InterPro" id="IPR012675">
    <property type="entry name" value="Beta-grasp_dom_sf"/>
</dbReference>
<dbReference type="Pfam" id="PF13328">
    <property type="entry name" value="HD_4"/>
    <property type="match status" value="1"/>
</dbReference>
<keyword evidence="5" id="KW-0378">Hydrolase</keyword>
<dbReference type="InterPro" id="IPR006674">
    <property type="entry name" value="HD_domain"/>
</dbReference>
<dbReference type="GO" id="GO:0042594">
    <property type="term" value="P:response to starvation"/>
    <property type="evidence" value="ECO:0007669"/>
    <property type="project" value="TreeGrafter"/>
</dbReference>
<dbReference type="GO" id="GO:0005886">
    <property type="term" value="C:plasma membrane"/>
    <property type="evidence" value="ECO:0007669"/>
    <property type="project" value="TreeGrafter"/>
</dbReference>
<evidence type="ECO:0000256" key="1">
    <source>
        <dbReference type="RuleBase" id="RU003847"/>
    </source>
</evidence>
<feature type="domain" description="ACT" evidence="2">
    <location>
        <begin position="635"/>
        <end position="711"/>
    </location>
</feature>
<dbReference type="FunFam" id="3.10.20.30:FF:000002">
    <property type="entry name" value="GTP pyrophosphokinase (RelA/SpoT)"/>
    <property type="match status" value="1"/>
</dbReference>
<dbReference type="PROSITE" id="PS51831">
    <property type="entry name" value="HD"/>
    <property type="match status" value="1"/>
</dbReference>
<dbReference type="FunFam" id="3.30.460.10:FF:000001">
    <property type="entry name" value="GTP pyrophosphokinase RelA"/>
    <property type="match status" value="1"/>
</dbReference>
<dbReference type="CDD" id="cd05399">
    <property type="entry name" value="NT_Rel-Spo_like"/>
    <property type="match status" value="1"/>
</dbReference>
<dbReference type="PROSITE" id="PS51880">
    <property type="entry name" value="TGS"/>
    <property type="match status" value="1"/>
</dbReference>
<dbReference type="SMART" id="SM00471">
    <property type="entry name" value="HDc"/>
    <property type="match status" value="1"/>
</dbReference>
<dbReference type="SUPFAM" id="SSF81301">
    <property type="entry name" value="Nucleotidyltransferase"/>
    <property type="match status" value="1"/>
</dbReference>
<dbReference type="GO" id="GO:0008893">
    <property type="term" value="F:guanosine-3',5'-bis(diphosphate) 3'-diphosphatase activity"/>
    <property type="evidence" value="ECO:0007669"/>
    <property type="project" value="TreeGrafter"/>
</dbReference>